<reference evidence="1 2" key="1">
    <citation type="submission" date="2023-10" db="EMBL/GenBank/DDBJ databases">
        <authorList>
            <person name="Dale J."/>
        </authorList>
    </citation>
    <scope>NUCLEOTIDE SEQUENCE [LARGE SCALE GENOMIC DNA]</scope>
    <source>
        <strain evidence="1 2">2023EL-00970</strain>
    </source>
</reference>
<dbReference type="RefSeq" id="WP_317678482.1">
    <property type="nucleotide sequence ID" value="NZ_JAWLOF010000008.1"/>
</dbReference>
<protein>
    <recommendedName>
        <fullName evidence="3">Arc family DNA-binding protein</fullName>
    </recommendedName>
</protein>
<gene>
    <name evidence="1" type="ORF">R4P48_13335</name>
</gene>
<evidence type="ECO:0000313" key="1">
    <source>
        <dbReference type="EMBL" id="MDV7023653.1"/>
    </source>
</evidence>
<name>A0ABU4E3G4_9ENTR</name>
<proteinExistence type="predicted"/>
<dbReference type="Proteomes" id="UP001187066">
    <property type="component" value="Unassembled WGS sequence"/>
</dbReference>
<accession>A0ABU4E3G4</accession>
<dbReference type="EMBL" id="JAWLOF010000008">
    <property type="protein sequence ID" value="MDV7023653.1"/>
    <property type="molecule type" value="Genomic_DNA"/>
</dbReference>
<keyword evidence="2" id="KW-1185">Reference proteome</keyword>
<comment type="caution">
    <text evidence="1">The sequence shown here is derived from an EMBL/GenBank/DDBJ whole genome shotgun (WGS) entry which is preliminary data.</text>
</comment>
<organism evidence="1 2">
    <name type="scientific">Atlantibacter subterraneus</name>
    <dbReference type="NCBI Taxonomy" id="255519"/>
    <lineage>
        <taxon>Bacteria</taxon>
        <taxon>Pseudomonadati</taxon>
        <taxon>Pseudomonadota</taxon>
        <taxon>Gammaproteobacteria</taxon>
        <taxon>Enterobacterales</taxon>
        <taxon>Enterobacteriaceae</taxon>
        <taxon>Atlantibacter</taxon>
    </lineage>
</organism>
<evidence type="ECO:0000313" key="2">
    <source>
        <dbReference type="Proteomes" id="UP001187066"/>
    </source>
</evidence>
<evidence type="ECO:0008006" key="3">
    <source>
        <dbReference type="Google" id="ProtNLM"/>
    </source>
</evidence>
<sequence>MSTAVLNVKINSELKERIRHYAEDNSETLSSVTEKLLLNALNVQDNIEVDEQDIDSQHTQEENTPALTDKEIKALRKFLKKRK</sequence>